<name>A0A2U1ZTS1_9MICO</name>
<dbReference type="AlphaFoldDB" id="A0A2U1ZTS1"/>
<dbReference type="EMBL" id="PYHR01000002">
    <property type="protein sequence ID" value="PWD50361.1"/>
    <property type="molecule type" value="Genomic_DNA"/>
</dbReference>
<dbReference type="RefSeq" id="WP_109228743.1">
    <property type="nucleotide sequence ID" value="NZ_PYHR01000002.1"/>
</dbReference>
<dbReference type="OrthoDB" id="4398529at2"/>
<dbReference type="PROSITE" id="PS51257">
    <property type="entry name" value="PROKAR_LIPOPROTEIN"/>
    <property type="match status" value="1"/>
</dbReference>
<evidence type="ECO:0008006" key="4">
    <source>
        <dbReference type="Google" id="ProtNLM"/>
    </source>
</evidence>
<keyword evidence="3" id="KW-1185">Reference proteome</keyword>
<gene>
    <name evidence="2" type="ORF">C8046_06535</name>
</gene>
<comment type="caution">
    <text evidence="2">The sequence shown here is derived from an EMBL/GenBank/DDBJ whole genome shotgun (WGS) entry which is preliminary data.</text>
</comment>
<evidence type="ECO:0000313" key="2">
    <source>
        <dbReference type="EMBL" id="PWD50361.1"/>
    </source>
</evidence>
<accession>A0A2U1ZTS1</accession>
<reference evidence="2 3" key="1">
    <citation type="submission" date="2018-03" db="EMBL/GenBank/DDBJ databases">
        <title>Genome assembly of novel Miniimonas species PCH200.</title>
        <authorList>
            <person name="Thakur V."/>
            <person name="Kumar V."/>
            <person name="Singh D."/>
        </authorList>
    </citation>
    <scope>NUCLEOTIDE SEQUENCE [LARGE SCALE GENOMIC DNA]</scope>
    <source>
        <strain evidence="2 3">PCH200</strain>
    </source>
</reference>
<sequence>MRYARPGPGTALVLALLLPVALAACTPDREEDAVAALVDARTRAVSLGFEDVVVEDADWDEIAAELDRVNANAVHLAAGRPEWSAFPWPGSSERESAAVARTGRDFLAEAIDAVATDADGRVRRVVLTVDALAPETLAADPALAGEEVDGARSGLFASASALHDGEVGEALVAMVGHLAATYGPDEITLTELMFDGATFGDDDLTLFREMTGARDWPRTDDGDIDVEAPELGTWRSRVLADLLGRLRGAAAPHGVELAVDVRASWEDPVHGRAASGHDLAILEGDVDRFVVWNYLGLAGRDPVESATLTAALAEGGIDPARVTMSVGLWAEGDATQDADVASTDDGAEGVLDPEVVAEGVRFSASHDVTSVSVTPRSLLTPEHLDRLAEVWGAPD</sequence>
<evidence type="ECO:0000256" key="1">
    <source>
        <dbReference type="SAM" id="SignalP"/>
    </source>
</evidence>
<proteinExistence type="predicted"/>
<keyword evidence="1" id="KW-0732">Signal</keyword>
<feature type="signal peptide" evidence="1">
    <location>
        <begin position="1"/>
        <end position="23"/>
    </location>
</feature>
<organism evidence="2 3">
    <name type="scientific">Serinibacter arcticus</name>
    <dbReference type="NCBI Taxonomy" id="1655435"/>
    <lineage>
        <taxon>Bacteria</taxon>
        <taxon>Bacillati</taxon>
        <taxon>Actinomycetota</taxon>
        <taxon>Actinomycetes</taxon>
        <taxon>Micrococcales</taxon>
        <taxon>Beutenbergiaceae</taxon>
        <taxon>Serinibacter</taxon>
    </lineage>
</organism>
<protein>
    <recommendedName>
        <fullName evidence="4">Lipoprotein</fullName>
    </recommendedName>
</protein>
<dbReference type="Proteomes" id="UP000245166">
    <property type="component" value="Unassembled WGS sequence"/>
</dbReference>
<feature type="chain" id="PRO_5015757355" description="Lipoprotein" evidence="1">
    <location>
        <begin position="24"/>
        <end position="395"/>
    </location>
</feature>
<evidence type="ECO:0000313" key="3">
    <source>
        <dbReference type="Proteomes" id="UP000245166"/>
    </source>
</evidence>